<keyword evidence="3" id="KW-1185">Reference proteome</keyword>
<accession>A0A7D5M436</accession>
<evidence type="ECO:0000256" key="1">
    <source>
        <dbReference type="SAM" id="Phobius"/>
    </source>
</evidence>
<keyword evidence="1" id="KW-0812">Transmembrane</keyword>
<feature type="transmembrane region" description="Helical" evidence="1">
    <location>
        <begin position="115"/>
        <end position="135"/>
    </location>
</feature>
<dbReference type="Proteomes" id="UP000509478">
    <property type="component" value="Chromosome"/>
</dbReference>
<organism evidence="2 3">
    <name type="scientific">Nitrosopumilus ureiphilus</name>
    <dbReference type="NCBI Taxonomy" id="1470067"/>
    <lineage>
        <taxon>Archaea</taxon>
        <taxon>Nitrososphaerota</taxon>
        <taxon>Nitrososphaeria</taxon>
        <taxon>Nitrosopumilales</taxon>
        <taxon>Nitrosopumilaceae</taxon>
        <taxon>Nitrosopumilus</taxon>
    </lineage>
</organism>
<name>A0A7D5M436_9ARCH</name>
<dbReference type="RefSeq" id="WP_179372767.1">
    <property type="nucleotide sequence ID" value="NZ_CP026995.1"/>
</dbReference>
<gene>
    <name evidence="2" type="ORF">C5F50_05940</name>
</gene>
<dbReference type="EMBL" id="CP026995">
    <property type="protein sequence ID" value="QLH06666.1"/>
    <property type="molecule type" value="Genomic_DNA"/>
</dbReference>
<protein>
    <submittedName>
        <fullName evidence="2">Uncharacterized protein</fullName>
    </submittedName>
</protein>
<sequence length="140" mass="16334">MQQSSTIDGIVIYPDEPKNIKHTFRSHNPVLVIFDVNPQKIPYSVMITNYEWSEEVLNVVESDSAQHRIKHVRYGTYDFDFANLGDEELYLTIDIKDAKYDEINNFHNSISIMIYIYYSVFFGGIIISSVGAVIWRMTKR</sequence>
<evidence type="ECO:0000313" key="3">
    <source>
        <dbReference type="Proteomes" id="UP000509478"/>
    </source>
</evidence>
<dbReference type="AlphaFoldDB" id="A0A7D5M436"/>
<keyword evidence="1" id="KW-0472">Membrane</keyword>
<keyword evidence="1" id="KW-1133">Transmembrane helix</keyword>
<reference evidence="2 3" key="1">
    <citation type="submission" date="2018-02" db="EMBL/GenBank/DDBJ databases">
        <title>Complete genome of Nitrosopumilus ureaphilus PS0.</title>
        <authorList>
            <person name="Qin W."/>
            <person name="Zheng Y."/>
            <person name="Stahl D.A."/>
        </authorList>
    </citation>
    <scope>NUCLEOTIDE SEQUENCE [LARGE SCALE GENOMIC DNA]</scope>
    <source>
        <strain evidence="2 3">PS0</strain>
    </source>
</reference>
<dbReference type="GeneID" id="56067610"/>
<dbReference type="KEGG" id="nue:C5F50_05940"/>
<proteinExistence type="predicted"/>
<evidence type="ECO:0000313" key="2">
    <source>
        <dbReference type="EMBL" id="QLH06666.1"/>
    </source>
</evidence>